<name>A0A926E4Z9_9FIRM</name>
<accession>A0A926E4Z9</accession>
<protein>
    <submittedName>
        <fullName evidence="1">Uncharacterized protein</fullName>
    </submittedName>
</protein>
<comment type="caution">
    <text evidence="1">The sequence shown here is derived from an EMBL/GenBank/DDBJ whole genome shotgun (WGS) entry which is preliminary data.</text>
</comment>
<reference evidence="1" key="1">
    <citation type="submission" date="2020-08" db="EMBL/GenBank/DDBJ databases">
        <title>Genome public.</title>
        <authorList>
            <person name="Liu C."/>
            <person name="Sun Q."/>
        </authorList>
    </citation>
    <scope>NUCLEOTIDE SEQUENCE</scope>
    <source>
        <strain evidence="1">NSJ-33</strain>
    </source>
</reference>
<dbReference type="Proteomes" id="UP000610760">
    <property type="component" value="Unassembled WGS sequence"/>
</dbReference>
<evidence type="ECO:0000313" key="2">
    <source>
        <dbReference type="Proteomes" id="UP000610760"/>
    </source>
</evidence>
<evidence type="ECO:0000313" key="1">
    <source>
        <dbReference type="EMBL" id="MBC8559668.1"/>
    </source>
</evidence>
<proteinExistence type="predicted"/>
<dbReference type="AlphaFoldDB" id="A0A926E4Z9"/>
<gene>
    <name evidence="1" type="ORF">H8710_06220</name>
</gene>
<keyword evidence="2" id="KW-1185">Reference proteome</keyword>
<organism evidence="1 2">
    <name type="scientific">Fumia xinanensis</name>
    <dbReference type="NCBI Taxonomy" id="2763659"/>
    <lineage>
        <taxon>Bacteria</taxon>
        <taxon>Bacillati</taxon>
        <taxon>Bacillota</taxon>
        <taxon>Clostridia</taxon>
        <taxon>Eubacteriales</taxon>
        <taxon>Oscillospiraceae</taxon>
        <taxon>Fumia</taxon>
    </lineage>
</organism>
<dbReference type="RefSeq" id="WP_249294566.1">
    <property type="nucleotide sequence ID" value="NZ_JACRSV010000001.1"/>
</dbReference>
<dbReference type="EMBL" id="JACRSV010000001">
    <property type="protein sequence ID" value="MBC8559668.1"/>
    <property type="molecule type" value="Genomic_DNA"/>
</dbReference>
<sequence>MATITDHLRRRVAAYGSAAALRAFQMDGGFGGWIPGAVPEGASQVGGLSKAAARAGEWVSSVLHLWERGKAPGGVPAARALHMAPEAARAAVTAAGNYAPVNNLFQAGGWSETVTNRWANNMTSNLALQAANARYPAVFGVAGGGSPMLAAGEQSAALAASAGVAAGLGAVSGDGSGYRELAAASSGAAGGAVVQVEMVNHNSVSSELDLDRVVSYLTDKVAEGLQSAAEGVHW</sequence>